<reference evidence="6 7" key="1">
    <citation type="submission" date="2019-04" db="EMBL/GenBank/DDBJ databases">
        <title>Azoarcus rhizosphaerae sp. nov. isolated from rhizosphere of Ficus religiosa.</title>
        <authorList>
            <person name="Lin S.-Y."/>
            <person name="Hameed A."/>
            <person name="Hsu Y.-H."/>
            <person name="Young C.-C."/>
        </authorList>
    </citation>
    <scope>NUCLEOTIDE SEQUENCE [LARGE SCALE GENOMIC DNA]</scope>
    <source>
        <strain evidence="6 7">CC-YHH848</strain>
    </source>
</reference>
<dbReference type="GO" id="GO:0033592">
    <property type="term" value="F:RNA strand annealing activity"/>
    <property type="evidence" value="ECO:0007669"/>
    <property type="project" value="InterPro"/>
</dbReference>
<dbReference type="Gene3D" id="1.10.1710.10">
    <property type="entry name" value="ProQ/FinO domain"/>
    <property type="match status" value="1"/>
</dbReference>
<feature type="domain" description="ProQ/FinO" evidence="5">
    <location>
        <begin position="16"/>
        <end position="123"/>
    </location>
</feature>
<keyword evidence="3" id="KW-0143">Chaperone</keyword>
<sequence length="144" mass="16444">MNIETTPAPQAAEEPQPAIEPRTLLKKLQEVSPTFKDCRPLAIRIDAVIHERFPEFSRKALRSALRLHTASTRYLKAVEKGGARFDLDGQPAGEVTEEQRSHASAQLKERFAKVAQQQRAQREADEAERRRQQKLSQLLDKFSR</sequence>
<dbReference type="GO" id="GO:0010608">
    <property type="term" value="P:post-transcriptional regulation of gene expression"/>
    <property type="evidence" value="ECO:0007669"/>
    <property type="project" value="InterPro"/>
</dbReference>
<dbReference type="InterPro" id="IPR023529">
    <property type="entry name" value="ProQ"/>
</dbReference>
<dbReference type="InterPro" id="IPR036442">
    <property type="entry name" value="ProQ/FinO_sf"/>
</dbReference>
<keyword evidence="1" id="KW-0963">Cytoplasm</keyword>
<name>A0A4S4AVR7_9RHOO</name>
<comment type="caution">
    <text evidence="6">The sequence shown here is derived from an EMBL/GenBank/DDBJ whole genome shotgun (WGS) entry which is preliminary data.</text>
</comment>
<dbReference type="RefSeq" id="WP_136383311.1">
    <property type="nucleotide sequence ID" value="NZ_SSOD01000002.1"/>
</dbReference>
<organism evidence="6 7">
    <name type="scientific">Pseudothauera rhizosphaerae</name>
    <dbReference type="NCBI Taxonomy" id="2565932"/>
    <lineage>
        <taxon>Bacteria</taxon>
        <taxon>Pseudomonadati</taxon>
        <taxon>Pseudomonadota</taxon>
        <taxon>Betaproteobacteria</taxon>
        <taxon>Rhodocyclales</taxon>
        <taxon>Zoogloeaceae</taxon>
        <taxon>Pseudothauera</taxon>
    </lineage>
</organism>
<feature type="compositionally biased region" description="Basic and acidic residues" evidence="4">
    <location>
        <begin position="120"/>
        <end position="130"/>
    </location>
</feature>
<dbReference type="AlphaFoldDB" id="A0A4S4AVR7"/>
<evidence type="ECO:0000259" key="5">
    <source>
        <dbReference type="SMART" id="SM00945"/>
    </source>
</evidence>
<keyword evidence="7" id="KW-1185">Reference proteome</keyword>
<protein>
    <submittedName>
        <fullName evidence="6">ProQ activator of osmoprotectant transporter prop</fullName>
    </submittedName>
</protein>
<accession>A0A4S4AVR7</accession>
<feature type="region of interest" description="Disordered" evidence="4">
    <location>
        <begin position="85"/>
        <end position="144"/>
    </location>
</feature>
<dbReference type="PANTHER" id="PTHR38106:SF1">
    <property type="entry name" value="RNA CHAPERONE PROQ"/>
    <property type="match status" value="1"/>
</dbReference>
<proteinExistence type="predicted"/>
<dbReference type="InterPro" id="IPR016103">
    <property type="entry name" value="ProQ/FinO"/>
</dbReference>
<dbReference type="SUPFAM" id="SSF48657">
    <property type="entry name" value="FinO-like"/>
    <property type="match status" value="1"/>
</dbReference>
<evidence type="ECO:0000256" key="2">
    <source>
        <dbReference type="ARBA" id="ARBA00022884"/>
    </source>
</evidence>
<dbReference type="GO" id="GO:0005829">
    <property type="term" value="C:cytosol"/>
    <property type="evidence" value="ECO:0007669"/>
    <property type="project" value="TreeGrafter"/>
</dbReference>
<feature type="compositionally biased region" description="Basic and acidic residues" evidence="4">
    <location>
        <begin position="97"/>
        <end position="112"/>
    </location>
</feature>
<dbReference type="SMART" id="SM00945">
    <property type="entry name" value="ProQ"/>
    <property type="match status" value="1"/>
</dbReference>
<gene>
    <name evidence="6" type="ORF">E6O51_02000</name>
</gene>
<evidence type="ECO:0000256" key="3">
    <source>
        <dbReference type="ARBA" id="ARBA00023186"/>
    </source>
</evidence>
<dbReference type="GO" id="GO:0034057">
    <property type="term" value="F:RNA strand-exchange activity"/>
    <property type="evidence" value="ECO:0007669"/>
    <property type="project" value="InterPro"/>
</dbReference>
<evidence type="ECO:0000313" key="7">
    <source>
        <dbReference type="Proteomes" id="UP000307956"/>
    </source>
</evidence>
<dbReference type="PANTHER" id="PTHR38106">
    <property type="entry name" value="RNA CHAPERONE PROQ"/>
    <property type="match status" value="1"/>
</dbReference>
<feature type="region of interest" description="Disordered" evidence="4">
    <location>
        <begin position="1"/>
        <end position="20"/>
    </location>
</feature>
<keyword evidence="2" id="KW-0694">RNA-binding</keyword>
<evidence type="ECO:0000256" key="4">
    <source>
        <dbReference type="SAM" id="MobiDB-lite"/>
    </source>
</evidence>
<evidence type="ECO:0000256" key="1">
    <source>
        <dbReference type="ARBA" id="ARBA00022490"/>
    </source>
</evidence>
<dbReference type="Pfam" id="PF04352">
    <property type="entry name" value="ProQ"/>
    <property type="match status" value="1"/>
</dbReference>
<dbReference type="OrthoDB" id="9180746at2"/>
<dbReference type="Proteomes" id="UP000307956">
    <property type="component" value="Unassembled WGS sequence"/>
</dbReference>
<dbReference type="EMBL" id="SSOD01000002">
    <property type="protein sequence ID" value="THF64120.1"/>
    <property type="molecule type" value="Genomic_DNA"/>
</dbReference>
<evidence type="ECO:0000313" key="6">
    <source>
        <dbReference type="EMBL" id="THF64120.1"/>
    </source>
</evidence>